<reference evidence="3" key="2">
    <citation type="submission" date="2015-01" db="EMBL/GenBank/DDBJ databases">
        <title>Evolutionary Origins and Diversification of the Mycorrhizal Mutualists.</title>
        <authorList>
            <consortium name="DOE Joint Genome Institute"/>
            <consortium name="Mycorrhizal Genomics Consortium"/>
            <person name="Kohler A."/>
            <person name="Kuo A."/>
            <person name="Nagy L.G."/>
            <person name="Floudas D."/>
            <person name="Copeland A."/>
            <person name="Barry K.W."/>
            <person name="Cichocki N."/>
            <person name="Veneault-Fourrey C."/>
            <person name="LaButti K."/>
            <person name="Lindquist E.A."/>
            <person name="Lipzen A."/>
            <person name="Lundell T."/>
            <person name="Morin E."/>
            <person name="Murat C."/>
            <person name="Riley R."/>
            <person name="Ohm R."/>
            <person name="Sun H."/>
            <person name="Tunlid A."/>
            <person name="Henrissat B."/>
            <person name="Grigoriev I.V."/>
            <person name="Hibbett D.S."/>
            <person name="Martin F."/>
        </authorList>
    </citation>
    <scope>NUCLEOTIDE SEQUENCE [LARGE SCALE GENOMIC DNA]</scope>
    <source>
        <strain evidence="3">MAFF 305830</strain>
    </source>
</reference>
<accession>A0A0C3AJ57</accession>
<name>A0A0C3AJ57_SERVB</name>
<dbReference type="Proteomes" id="UP000054097">
    <property type="component" value="Unassembled WGS sequence"/>
</dbReference>
<reference evidence="2 3" key="1">
    <citation type="submission" date="2014-04" db="EMBL/GenBank/DDBJ databases">
        <authorList>
            <consortium name="DOE Joint Genome Institute"/>
            <person name="Kuo A."/>
            <person name="Zuccaro A."/>
            <person name="Kohler A."/>
            <person name="Nagy L.G."/>
            <person name="Floudas D."/>
            <person name="Copeland A."/>
            <person name="Barry K.W."/>
            <person name="Cichocki N."/>
            <person name="Veneault-Fourrey C."/>
            <person name="LaButti K."/>
            <person name="Lindquist E.A."/>
            <person name="Lipzen A."/>
            <person name="Lundell T."/>
            <person name="Morin E."/>
            <person name="Murat C."/>
            <person name="Sun H."/>
            <person name="Tunlid A."/>
            <person name="Henrissat B."/>
            <person name="Grigoriev I.V."/>
            <person name="Hibbett D.S."/>
            <person name="Martin F."/>
            <person name="Nordberg H.P."/>
            <person name="Cantor M.N."/>
            <person name="Hua S.X."/>
        </authorList>
    </citation>
    <scope>NUCLEOTIDE SEQUENCE [LARGE SCALE GENOMIC DNA]</scope>
    <source>
        <strain evidence="2 3">MAFF 305830</strain>
    </source>
</reference>
<dbReference type="HOGENOM" id="CLU_1035004_0_0_1"/>
<evidence type="ECO:0000313" key="2">
    <source>
        <dbReference type="EMBL" id="KIM24635.1"/>
    </source>
</evidence>
<protein>
    <submittedName>
        <fullName evidence="2">Uncharacterized protein</fullName>
    </submittedName>
</protein>
<evidence type="ECO:0000313" key="3">
    <source>
        <dbReference type="Proteomes" id="UP000054097"/>
    </source>
</evidence>
<evidence type="ECO:0000256" key="1">
    <source>
        <dbReference type="SAM" id="MobiDB-lite"/>
    </source>
</evidence>
<sequence>MRLYNGLRKDIKSGNTKKGLEQEHEIANTGSKKNLSANVMMMMTLLILNVNCESVLDDTIAPAKRLHWVIPRTLQEVAPLKRGGGEFSNELVRRGLYGKYWMLPSRSGAPTGCATPSHVVCPGTDGCCPTASQCPAPGGQYCNSSGSSPPPANTPPNTPAVTPPTVTVTQPVTIANTPVNTPAITTIPSSDSSNGRLTNAAGRTNGFETRVGNLVIKPSIRISGVGIATTLPWLIARKQGDTDSINFSAIDVICKSMNVQNWLSAGKNA</sequence>
<feature type="region of interest" description="Disordered" evidence="1">
    <location>
        <begin position="140"/>
        <end position="162"/>
    </location>
</feature>
<feature type="compositionally biased region" description="Pro residues" evidence="1">
    <location>
        <begin position="148"/>
        <end position="162"/>
    </location>
</feature>
<organism evidence="2 3">
    <name type="scientific">Serendipita vermifera MAFF 305830</name>
    <dbReference type="NCBI Taxonomy" id="933852"/>
    <lineage>
        <taxon>Eukaryota</taxon>
        <taxon>Fungi</taxon>
        <taxon>Dikarya</taxon>
        <taxon>Basidiomycota</taxon>
        <taxon>Agaricomycotina</taxon>
        <taxon>Agaricomycetes</taxon>
        <taxon>Sebacinales</taxon>
        <taxon>Serendipitaceae</taxon>
        <taxon>Serendipita</taxon>
    </lineage>
</organism>
<proteinExistence type="predicted"/>
<gene>
    <name evidence="2" type="ORF">M408DRAFT_10921</name>
</gene>
<keyword evidence="3" id="KW-1185">Reference proteome</keyword>
<dbReference type="EMBL" id="KN824322">
    <property type="protein sequence ID" value="KIM24635.1"/>
    <property type="molecule type" value="Genomic_DNA"/>
</dbReference>
<dbReference type="AlphaFoldDB" id="A0A0C3AJ57"/>